<gene>
    <name evidence="2" type="ORF">RMSM_05756</name>
</gene>
<evidence type="ECO:0000256" key="1">
    <source>
        <dbReference type="SAM" id="Phobius"/>
    </source>
</evidence>
<protein>
    <submittedName>
        <fullName evidence="2">Membrane protein</fullName>
    </submittedName>
</protein>
<dbReference type="OrthoDB" id="278612at2"/>
<dbReference type="AlphaFoldDB" id="M5RCX1"/>
<feature type="transmembrane region" description="Helical" evidence="1">
    <location>
        <begin position="6"/>
        <end position="24"/>
    </location>
</feature>
<feature type="transmembrane region" description="Helical" evidence="1">
    <location>
        <begin position="36"/>
        <end position="55"/>
    </location>
</feature>
<feature type="transmembrane region" description="Helical" evidence="1">
    <location>
        <begin position="96"/>
        <end position="116"/>
    </location>
</feature>
<sequence>MPEPLLFAKAFTIAMVASAFFVLAITKLRAVSATTLNLICVAAIAIGLGIGFWQIQLHWAWPAASALDRFLTIILPAVLIIELISTHRRVPVGMKWGMRLCLAMAAPRILIHQSVYLTDPDDGKLWQTNLSLLLCVGLIIGVWLSLDRLSRRIRDTVSIPLALCMSIQS</sequence>
<dbReference type="RefSeq" id="WP_008704056.1">
    <property type="nucleotide sequence ID" value="NZ_ANOG01000812.1"/>
</dbReference>
<name>M5RCX1_9BACT</name>
<accession>M5RCX1</accession>
<reference evidence="2 3" key="1">
    <citation type="journal article" date="2013" name="Mar. Genomics">
        <title>Expression of sulfatases in Rhodopirellula baltica and the diversity of sulfatases in the genus Rhodopirellula.</title>
        <authorList>
            <person name="Wegner C.E."/>
            <person name="Richter-Heitmann T."/>
            <person name="Klindworth A."/>
            <person name="Klockow C."/>
            <person name="Richter M."/>
            <person name="Achstetter T."/>
            <person name="Glockner F.O."/>
            <person name="Harder J."/>
        </authorList>
    </citation>
    <scope>NUCLEOTIDE SEQUENCE [LARGE SCALE GENOMIC DNA]</scope>
    <source>
        <strain evidence="2 3">SM1</strain>
    </source>
</reference>
<feature type="non-terminal residue" evidence="2">
    <location>
        <position position="169"/>
    </location>
</feature>
<keyword evidence="3" id="KW-1185">Reference proteome</keyword>
<keyword evidence="1" id="KW-0812">Transmembrane</keyword>
<evidence type="ECO:0000313" key="3">
    <source>
        <dbReference type="Proteomes" id="UP000011991"/>
    </source>
</evidence>
<keyword evidence="1" id="KW-0472">Membrane</keyword>
<evidence type="ECO:0000313" key="2">
    <source>
        <dbReference type="EMBL" id="EMI17318.1"/>
    </source>
</evidence>
<feature type="transmembrane region" description="Helical" evidence="1">
    <location>
        <begin position="128"/>
        <end position="146"/>
    </location>
</feature>
<feature type="transmembrane region" description="Helical" evidence="1">
    <location>
        <begin position="61"/>
        <end position="84"/>
    </location>
</feature>
<dbReference type="EMBL" id="ANOG01000812">
    <property type="protein sequence ID" value="EMI17318.1"/>
    <property type="molecule type" value="Genomic_DNA"/>
</dbReference>
<comment type="caution">
    <text evidence="2">The sequence shown here is derived from an EMBL/GenBank/DDBJ whole genome shotgun (WGS) entry which is preliminary data.</text>
</comment>
<dbReference type="Proteomes" id="UP000011991">
    <property type="component" value="Unassembled WGS sequence"/>
</dbReference>
<keyword evidence="1" id="KW-1133">Transmembrane helix</keyword>
<organism evidence="2 3">
    <name type="scientific">Rhodopirellula maiorica SM1</name>
    <dbReference type="NCBI Taxonomy" id="1265738"/>
    <lineage>
        <taxon>Bacteria</taxon>
        <taxon>Pseudomonadati</taxon>
        <taxon>Planctomycetota</taxon>
        <taxon>Planctomycetia</taxon>
        <taxon>Pirellulales</taxon>
        <taxon>Pirellulaceae</taxon>
        <taxon>Novipirellula</taxon>
    </lineage>
</organism>
<proteinExistence type="predicted"/>